<feature type="signal peptide" evidence="7">
    <location>
        <begin position="1"/>
        <end position="20"/>
    </location>
</feature>
<keyword evidence="4 7" id="KW-0732">Signal</keyword>
<dbReference type="InterPro" id="IPR003760">
    <property type="entry name" value="PnrA-like"/>
</dbReference>
<feature type="domain" description="ABC transporter substrate-binding protein PnrA-like" evidence="8">
    <location>
        <begin position="44"/>
        <end position="362"/>
    </location>
</feature>
<evidence type="ECO:0000256" key="2">
    <source>
        <dbReference type="ARBA" id="ARBA00008610"/>
    </source>
</evidence>
<dbReference type="Proteomes" id="UP001314903">
    <property type="component" value="Unassembled WGS sequence"/>
</dbReference>
<comment type="caution">
    <text evidence="9">The sequence shown here is derived from an EMBL/GenBank/DDBJ whole genome shotgun (WGS) entry which is preliminary data.</text>
</comment>
<name>A0ABS4KGV8_9FIRM</name>
<sequence length="371" mass="39514">MKKRLAALLLAAFMGTAVLSGCGTTNETGTGTDTDNGGSPVKVGLVTDSGTIDDKSFNEGTWTGIVQYEEEHPDAVEIDYLQPGGEEHAYYVSAINDLADTDYEIIVTPGFKFETAINEAAATHEDIKFILLDGYPHTGDFEFVSHENVVSVFFNEHEAAFLAGIAAALSTETGNVGFIGGMEIPPVQKFGWGFKAGVHYANENLGTDVNVDDNYVFQGTFTDVSAGQTIASGMYNRGVDIIFHAAGGVGVGVFNEAKQRATAGENVFVIGVDVDQYETGMMEDGRSVTLTSAVKRIDVAAYDYIDAIINGGFPGGEIVTLTLADNGVGIPEENPNLSSEIYQQIQEIRDLVIDGSVVVPASQEDLDAFIQ</sequence>
<evidence type="ECO:0000256" key="1">
    <source>
        <dbReference type="ARBA" id="ARBA00004193"/>
    </source>
</evidence>
<evidence type="ECO:0000256" key="4">
    <source>
        <dbReference type="ARBA" id="ARBA00022729"/>
    </source>
</evidence>
<evidence type="ECO:0000313" key="10">
    <source>
        <dbReference type="Proteomes" id="UP001314903"/>
    </source>
</evidence>
<comment type="similarity">
    <text evidence="2">Belongs to the BMP lipoprotein family.</text>
</comment>
<dbReference type="PANTHER" id="PTHR34296">
    <property type="entry name" value="TRANSCRIPTIONAL ACTIVATOR PROTEIN MED"/>
    <property type="match status" value="1"/>
</dbReference>
<feature type="chain" id="PRO_5045756998" evidence="7">
    <location>
        <begin position="21"/>
        <end position="371"/>
    </location>
</feature>
<reference evidence="9 10" key="1">
    <citation type="submission" date="2021-03" db="EMBL/GenBank/DDBJ databases">
        <title>Genomic Encyclopedia of Type Strains, Phase IV (KMG-IV): sequencing the most valuable type-strain genomes for metagenomic binning, comparative biology and taxonomic classification.</title>
        <authorList>
            <person name="Goeker M."/>
        </authorList>
    </citation>
    <scope>NUCLEOTIDE SEQUENCE [LARGE SCALE GENOMIC DNA]</scope>
    <source>
        <strain evidence="9 10">DSM 27512</strain>
    </source>
</reference>
<evidence type="ECO:0000256" key="5">
    <source>
        <dbReference type="ARBA" id="ARBA00023136"/>
    </source>
</evidence>
<keyword evidence="6" id="KW-0449">Lipoprotein</keyword>
<proteinExistence type="inferred from homology"/>
<evidence type="ECO:0000259" key="8">
    <source>
        <dbReference type="Pfam" id="PF02608"/>
    </source>
</evidence>
<dbReference type="SUPFAM" id="SSF53822">
    <property type="entry name" value="Periplasmic binding protein-like I"/>
    <property type="match status" value="1"/>
</dbReference>
<keyword evidence="3" id="KW-1003">Cell membrane</keyword>
<protein>
    <submittedName>
        <fullName evidence="9">Basic membrane protein A</fullName>
    </submittedName>
</protein>
<keyword evidence="10" id="KW-1185">Reference proteome</keyword>
<comment type="subcellular location">
    <subcellularLocation>
        <location evidence="1">Cell membrane</location>
        <topology evidence="1">Lipid-anchor</topology>
    </subcellularLocation>
</comment>
<dbReference type="PROSITE" id="PS51257">
    <property type="entry name" value="PROKAR_LIPOPROTEIN"/>
    <property type="match status" value="1"/>
</dbReference>
<evidence type="ECO:0000256" key="3">
    <source>
        <dbReference type="ARBA" id="ARBA00022475"/>
    </source>
</evidence>
<dbReference type="Gene3D" id="3.40.50.2300">
    <property type="match status" value="2"/>
</dbReference>
<dbReference type="EMBL" id="JAGGLI010000006">
    <property type="protein sequence ID" value="MBP2027003.1"/>
    <property type="molecule type" value="Genomic_DNA"/>
</dbReference>
<keyword evidence="5" id="KW-0472">Membrane</keyword>
<dbReference type="InterPro" id="IPR050957">
    <property type="entry name" value="BMP_lipoprotein"/>
</dbReference>
<evidence type="ECO:0000256" key="7">
    <source>
        <dbReference type="SAM" id="SignalP"/>
    </source>
</evidence>
<dbReference type="Pfam" id="PF02608">
    <property type="entry name" value="Bmp"/>
    <property type="match status" value="1"/>
</dbReference>
<evidence type="ECO:0000313" key="9">
    <source>
        <dbReference type="EMBL" id="MBP2027003.1"/>
    </source>
</evidence>
<gene>
    <name evidence="9" type="ORF">J2Z35_000795</name>
</gene>
<evidence type="ECO:0000256" key="6">
    <source>
        <dbReference type="ARBA" id="ARBA00023288"/>
    </source>
</evidence>
<dbReference type="CDD" id="cd06354">
    <property type="entry name" value="PBP1_PrnA-like"/>
    <property type="match status" value="1"/>
</dbReference>
<dbReference type="InterPro" id="IPR028082">
    <property type="entry name" value="Peripla_BP_I"/>
</dbReference>
<accession>A0ABS4KGV8</accession>
<dbReference type="PANTHER" id="PTHR34296:SF2">
    <property type="entry name" value="ABC TRANSPORTER GUANOSINE-BINDING PROTEIN NUPN"/>
    <property type="match status" value="1"/>
</dbReference>
<dbReference type="RefSeq" id="WP_209659605.1">
    <property type="nucleotide sequence ID" value="NZ_JAGGLI010000006.1"/>
</dbReference>
<organism evidence="9 10">
    <name type="scientific">Acetoanaerobium pronyense</name>
    <dbReference type="NCBI Taxonomy" id="1482736"/>
    <lineage>
        <taxon>Bacteria</taxon>
        <taxon>Bacillati</taxon>
        <taxon>Bacillota</taxon>
        <taxon>Clostridia</taxon>
        <taxon>Peptostreptococcales</taxon>
        <taxon>Filifactoraceae</taxon>
        <taxon>Acetoanaerobium</taxon>
    </lineage>
</organism>